<dbReference type="PANTHER" id="PTHR36836">
    <property type="entry name" value="COLANIC ACID BIOSYNTHESIS PROTEIN WCAK"/>
    <property type="match status" value="1"/>
</dbReference>
<dbReference type="Proteomes" id="UP001305815">
    <property type="component" value="Chromosome"/>
</dbReference>
<reference evidence="3" key="1">
    <citation type="journal article" date="2023" name="Int. J. Syst. Evol. Microbiol.">
        <title>Claveliimonas bilis gen. nov., sp. nov., deoxycholic acid-producing bacteria isolated from human faeces, and reclassification of Sellimonas monacensis Zenner et al. 2021 as Claveliimonas monacensis comb. nov.</title>
        <authorList>
            <person name="Hisatomi A."/>
            <person name="Kastawa N.W.E.P.G."/>
            <person name="Song I."/>
            <person name="Ohkuma M."/>
            <person name="Fukiya S."/>
            <person name="Sakamoto M."/>
        </authorList>
    </citation>
    <scope>NUCLEOTIDE SEQUENCE [LARGE SCALE GENOMIC DNA]</scope>
    <source>
        <strain evidence="3">12BBH14</strain>
    </source>
</reference>
<evidence type="ECO:0000313" key="3">
    <source>
        <dbReference type="Proteomes" id="UP001305815"/>
    </source>
</evidence>
<dbReference type="InterPro" id="IPR007345">
    <property type="entry name" value="Polysacch_pyruvyl_Trfase"/>
</dbReference>
<keyword evidence="2" id="KW-0808">Transferase</keyword>
<sequence length="392" mass="45802">MNYIISGGWGYGNWGDEAILYCSIKMIELYKGTGELTILSYNSSNIDRYREKYQCNLSLHRLVKDGMVSYKNMLEWAKGKDVCLSSNEKKYVNMFSENDIFIMCGGGYFNEEWEESFRIRVLEILLAKRKKSKIYIHGQTIGPIGKEKNKKILYYALNMVNKIYVRDKGSYNLMKSIKLHEKTEIIPDVVNCVPDFHSVFHTTEEYVVVMFCSYRYHRSEKYKYRGKTLLWLGQKFKTILGLRKKYNKKIKTVLRSLIEEGQNIKYIVSTEWDYQYACEIAAKLGDNIEIVKSSSVFEYLNLLSGAQIIISTNMHPIVIGHAYNVPVVAISYGFKTDNYMEEIGLSEALFNIDYFDEKKVIECIKNKKFLYGKKVDKNLVYTSVEKMFIKEM</sequence>
<dbReference type="RefSeq" id="WP_316266138.1">
    <property type="nucleotide sequence ID" value="NZ_AP027742.1"/>
</dbReference>
<dbReference type="GO" id="GO:0016740">
    <property type="term" value="F:transferase activity"/>
    <property type="evidence" value="ECO:0007669"/>
    <property type="project" value="UniProtKB-KW"/>
</dbReference>
<evidence type="ECO:0000259" key="1">
    <source>
        <dbReference type="Pfam" id="PF04230"/>
    </source>
</evidence>
<name>A0ABM8I6R6_9FIRM</name>
<protein>
    <submittedName>
        <fullName evidence="2">Polysaccharide pyruvyl transferase CsaB</fullName>
    </submittedName>
</protein>
<keyword evidence="3" id="KW-1185">Reference proteome</keyword>
<accession>A0ABM8I6R6</accession>
<organism evidence="2 3">
    <name type="scientific">Claveliimonas bilis</name>
    <dbReference type="NCBI Taxonomy" id="3028070"/>
    <lineage>
        <taxon>Bacteria</taxon>
        <taxon>Bacillati</taxon>
        <taxon>Bacillota</taxon>
        <taxon>Clostridia</taxon>
        <taxon>Lachnospirales</taxon>
        <taxon>Lachnospiraceae</taxon>
        <taxon>Claveliimonas</taxon>
    </lineage>
</organism>
<proteinExistence type="predicted"/>
<dbReference type="PANTHER" id="PTHR36836:SF1">
    <property type="entry name" value="COLANIC ACID BIOSYNTHESIS PROTEIN WCAK"/>
    <property type="match status" value="1"/>
</dbReference>
<evidence type="ECO:0000313" key="2">
    <source>
        <dbReference type="EMBL" id="BDZ76293.1"/>
    </source>
</evidence>
<gene>
    <name evidence="2" type="ORF">Lac1_04760</name>
</gene>
<dbReference type="Pfam" id="PF04230">
    <property type="entry name" value="PS_pyruv_trans"/>
    <property type="match status" value="1"/>
</dbReference>
<feature type="domain" description="Polysaccharide pyruvyl transferase" evidence="1">
    <location>
        <begin position="13"/>
        <end position="332"/>
    </location>
</feature>
<dbReference type="EMBL" id="AP027742">
    <property type="protein sequence ID" value="BDZ76293.1"/>
    <property type="molecule type" value="Genomic_DNA"/>
</dbReference>